<name>A0A4P6JY03_KTERU</name>
<dbReference type="Proteomes" id="UP000290365">
    <property type="component" value="Chromosome"/>
</dbReference>
<gene>
    <name evidence="1" type="ORF">EPA93_29570</name>
</gene>
<evidence type="ECO:0000313" key="1">
    <source>
        <dbReference type="EMBL" id="QBD79906.1"/>
    </source>
</evidence>
<accession>A0A4P6JY03</accession>
<dbReference type="EMBL" id="CP035758">
    <property type="protein sequence ID" value="QBD79906.1"/>
    <property type="molecule type" value="Genomic_DNA"/>
</dbReference>
<organism evidence="1 2">
    <name type="scientific">Ktedonosporobacter rubrisoli</name>
    <dbReference type="NCBI Taxonomy" id="2509675"/>
    <lineage>
        <taxon>Bacteria</taxon>
        <taxon>Bacillati</taxon>
        <taxon>Chloroflexota</taxon>
        <taxon>Ktedonobacteria</taxon>
        <taxon>Ktedonobacterales</taxon>
        <taxon>Ktedonosporobacteraceae</taxon>
        <taxon>Ktedonosporobacter</taxon>
    </lineage>
</organism>
<reference evidence="1 2" key="1">
    <citation type="submission" date="2019-01" db="EMBL/GenBank/DDBJ databases">
        <title>Ktedonosporobacter rubrisoli SCAWS-G2.</title>
        <authorList>
            <person name="Huang Y."/>
            <person name="Yan B."/>
        </authorList>
    </citation>
    <scope>NUCLEOTIDE SEQUENCE [LARGE SCALE GENOMIC DNA]</scope>
    <source>
        <strain evidence="1 2">SCAWS-G2</strain>
    </source>
</reference>
<keyword evidence="2" id="KW-1185">Reference proteome</keyword>
<dbReference type="KEGG" id="kbs:EPA93_29570"/>
<protein>
    <submittedName>
        <fullName evidence="1">Uncharacterized protein</fullName>
    </submittedName>
</protein>
<proteinExistence type="predicted"/>
<dbReference type="RefSeq" id="WP_129890972.1">
    <property type="nucleotide sequence ID" value="NZ_CP035758.1"/>
</dbReference>
<evidence type="ECO:0000313" key="2">
    <source>
        <dbReference type="Proteomes" id="UP000290365"/>
    </source>
</evidence>
<dbReference type="AlphaFoldDB" id="A0A4P6JY03"/>
<sequence length="93" mass="10683">MDNNFPCILFSLVLLDALWIYHTNQGFVRRHVTHAPRELIAALDHPAAFTHFVKLDRLLALCSNPRDLSTYAAEWGIRIRYRAPPQVLLNCPS</sequence>